<proteinExistence type="predicted"/>
<organism evidence="1 2">
    <name type="scientific">Flavobacterium phage vB_FspS_laban6-1</name>
    <dbReference type="NCBI Taxonomy" id="2686250"/>
    <lineage>
        <taxon>Viruses</taxon>
        <taxon>Duplodnaviria</taxon>
        <taxon>Heunggongvirae</taxon>
        <taxon>Uroviricota</taxon>
        <taxon>Caudoviricetes</taxon>
        <taxon>Duneviridae</taxon>
        <taxon>Labanvirus</taxon>
        <taxon>Labanvirus laban</taxon>
    </lineage>
</organism>
<gene>
    <name evidence="1" type="ORF">laban61_gp046</name>
</gene>
<sequence>MSQLAKVKGLPVYICGVEVSFVANAYPSAIDNWQPFFNSLFDNYDFQKTYVGLGSVSFAEQSEENNAGNPFKQKLEFRFPNHDENRSERIALIKKAKYFKINLNNGKNIIIGRNDFYQNAKPKCVFKSNQSSTEVEVQTISMFPAGYGVLTSFGLPSFLPIQL</sequence>
<evidence type="ECO:0000313" key="1">
    <source>
        <dbReference type="EMBL" id="QHB39017.1"/>
    </source>
</evidence>
<reference evidence="1 2" key="1">
    <citation type="journal article" date="2020" name="Viruses">
        <title>Diversity and Host Interactions Among Virulent and Temperate Baltic Sea Flavobacterium Phages.</title>
        <authorList>
            <person name="Nilsson E."/>
            <person name="Bayfield O.W."/>
            <person name="Lundin D."/>
            <person name="Antson A.A."/>
            <person name="Holmfeldt K."/>
        </authorList>
    </citation>
    <scope>NUCLEOTIDE SEQUENCE [LARGE SCALE GENOMIC DNA]</scope>
</reference>
<dbReference type="EMBL" id="MN812211">
    <property type="protein sequence ID" value="QHB39017.1"/>
    <property type="molecule type" value="Genomic_DNA"/>
</dbReference>
<evidence type="ECO:0000313" key="2">
    <source>
        <dbReference type="Proteomes" id="UP000465101"/>
    </source>
</evidence>
<protein>
    <submittedName>
        <fullName evidence="1">Uncharacterized protein</fullName>
    </submittedName>
</protein>
<accession>A0A6B9LAD5</accession>
<dbReference type="Proteomes" id="UP000465101">
    <property type="component" value="Segment"/>
</dbReference>
<keyword evidence="2" id="KW-1185">Reference proteome</keyword>
<name>A0A6B9LAD5_9CAUD</name>